<dbReference type="PANTHER" id="PTHR48043">
    <property type="entry name" value="EG:EG0003.4 PROTEIN-RELATED"/>
    <property type="match status" value="1"/>
</dbReference>
<dbReference type="PANTHER" id="PTHR48043:SF145">
    <property type="entry name" value="FI06409P-RELATED"/>
    <property type="match status" value="1"/>
</dbReference>
<dbReference type="AlphaFoldDB" id="A0AAW1QFS7"/>
<proteinExistence type="inferred from homology"/>
<dbReference type="EMBL" id="JALJOR010000003">
    <property type="protein sequence ID" value="KAK9820198.1"/>
    <property type="molecule type" value="Genomic_DNA"/>
</dbReference>
<dbReference type="Pfam" id="PF00201">
    <property type="entry name" value="UDPGT"/>
    <property type="match status" value="1"/>
</dbReference>
<dbReference type="SUPFAM" id="SSF53756">
    <property type="entry name" value="UDP-Glycosyltransferase/glycogen phosphorylase"/>
    <property type="match status" value="1"/>
</dbReference>
<comment type="similarity">
    <text evidence="1 4">Belongs to the UDP-glycosyltransferase family.</text>
</comment>
<keyword evidence="3 4" id="KW-0808">Transferase</keyword>
<feature type="transmembrane region" description="Helical" evidence="6">
    <location>
        <begin position="460"/>
        <end position="483"/>
    </location>
</feature>
<dbReference type="GO" id="GO:0008194">
    <property type="term" value="F:UDP-glycosyltransferase activity"/>
    <property type="evidence" value="ECO:0007669"/>
    <property type="project" value="InterPro"/>
</dbReference>
<dbReference type="Proteomes" id="UP001489004">
    <property type="component" value="Unassembled WGS sequence"/>
</dbReference>
<evidence type="ECO:0000313" key="8">
    <source>
        <dbReference type="Proteomes" id="UP001489004"/>
    </source>
</evidence>
<name>A0AAW1QFS7_9CHLO</name>
<evidence type="ECO:0000256" key="6">
    <source>
        <dbReference type="SAM" id="Phobius"/>
    </source>
</evidence>
<evidence type="ECO:0000256" key="5">
    <source>
        <dbReference type="RuleBase" id="RU362057"/>
    </source>
</evidence>
<dbReference type="Gene3D" id="3.40.50.2000">
    <property type="entry name" value="Glycogen Phosphorylase B"/>
    <property type="match status" value="2"/>
</dbReference>
<dbReference type="EC" id="2.4.1.-" evidence="5"/>
<keyword evidence="8" id="KW-1185">Reference proteome</keyword>
<evidence type="ECO:0000256" key="3">
    <source>
        <dbReference type="ARBA" id="ARBA00022679"/>
    </source>
</evidence>
<keyword evidence="6" id="KW-0812">Transmembrane</keyword>
<keyword evidence="6" id="KW-0472">Membrane</keyword>
<dbReference type="InterPro" id="IPR035595">
    <property type="entry name" value="UDP_glycos_trans_CS"/>
</dbReference>
<evidence type="ECO:0000313" key="7">
    <source>
        <dbReference type="EMBL" id="KAK9820198.1"/>
    </source>
</evidence>
<dbReference type="FunFam" id="3.40.50.2000:FF:000021">
    <property type="entry name" value="UDP-glucuronosyltransferase"/>
    <property type="match status" value="1"/>
</dbReference>
<comment type="caution">
    <text evidence="7">The sequence shown here is derived from an EMBL/GenBank/DDBJ whole genome shotgun (WGS) entry which is preliminary data.</text>
</comment>
<organism evidence="7 8">
    <name type="scientific">[Myrmecia] bisecta</name>
    <dbReference type="NCBI Taxonomy" id="41462"/>
    <lineage>
        <taxon>Eukaryota</taxon>
        <taxon>Viridiplantae</taxon>
        <taxon>Chlorophyta</taxon>
        <taxon>core chlorophytes</taxon>
        <taxon>Trebouxiophyceae</taxon>
        <taxon>Trebouxiales</taxon>
        <taxon>Trebouxiaceae</taxon>
        <taxon>Myrmecia</taxon>
    </lineage>
</organism>
<sequence length="502" mass="55163">MPLPATHSHLAVLHKLSSELAARGHQILLLVPPCDLQPAQRLGTPKGLEVAAFATAHTRADTMNAFREQRFRPGLQSVLLFARLMQQVCLDLLGDETMRKGILAFNATMILGDMNNVCGFSWSEIYGLPQLPVSALPMMDPIHAPFTNLPNPLAWQPQFGTGLTPEMTFVQRLKNVGMYLATQLLTPTVEEEVAGEIRRRYGVKRPNDAESLQQQPLYIYNVDFSLEFPRPLPPVINFVGPLLTGPARPLPESLQAYMDSASDDCVVYASLGTAAAVGADEFQAMAAALSALPWRVVWKLADGDLPEGMTLKDLDIQENVKVVQWAPQNDILGHPNLKAFLTHAGVNSLYEAAYHAVPIVSIPMIADQPDNAAKAVYHRFGLVVQPAEISKANIVSALMRVLQEPAFKEAAARVAKRLHAPGPTSAQKAADLVERVLATGAESYLRTPDNITQIPFHKRYLLDVLALVGAVSVGLVGTCFLLLRWAWRRVSARFRTDRRKLD</sequence>
<dbReference type="InterPro" id="IPR050271">
    <property type="entry name" value="UDP-glycosyltransferase"/>
</dbReference>
<evidence type="ECO:0000256" key="1">
    <source>
        <dbReference type="ARBA" id="ARBA00009995"/>
    </source>
</evidence>
<keyword evidence="2 4" id="KW-0328">Glycosyltransferase</keyword>
<keyword evidence="6" id="KW-1133">Transmembrane helix</keyword>
<dbReference type="InterPro" id="IPR002213">
    <property type="entry name" value="UDP_glucos_trans"/>
</dbReference>
<dbReference type="CDD" id="cd03784">
    <property type="entry name" value="GT1_Gtf-like"/>
    <property type="match status" value="1"/>
</dbReference>
<protein>
    <recommendedName>
        <fullName evidence="5">Glycosyltransferase</fullName>
        <ecNumber evidence="5">2.4.1.-</ecNumber>
    </recommendedName>
</protein>
<gene>
    <name evidence="7" type="ORF">WJX72_007391</name>
</gene>
<evidence type="ECO:0000256" key="2">
    <source>
        <dbReference type="ARBA" id="ARBA00022676"/>
    </source>
</evidence>
<evidence type="ECO:0000256" key="4">
    <source>
        <dbReference type="RuleBase" id="RU003718"/>
    </source>
</evidence>
<accession>A0AAW1QFS7</accession>
<dbReference type="PROSITE" id="PS00375">
    <property type="entry name" value="UDPGT"/>
    <property type="match status" value="1"/>
</dbReference>
<reference evidence="7 8" key="1">
    <citation type="journal article" date="2024" name="Nat. Commun.">
        <title>Phylogenomics reveals the evolutionary origins of lichenization in chlorophyte algae.</title>
        <authorList>
            <person name="Puginier C."/>
            <person name="Libourel C."/>
            <person name="Otte J."/>
            <person name="Skaloud P."/>
            <person name="Haon M."/>
            <person name="Grisel S."/>
            <person name="Petersen M."/>
            <person name="Berrin J.G."/>
            <person name="Delaux P.M."/>
            <person name="Dal Grande F."/>
            <person name="Keller J."/>
        </authorList>
    </citation>
    <scope>NUCLEOTIDE SEQUENCE [LARGE SCALE GENOMIC DNA]</scope>
    <source>
        <strain evidence="7 8">SAG 2043</strain>
    </source>
</reference>